<accession>A0A1S1LCF1</accession>
<dbReference type="Proteomes" id="UP000180043">
    <property type="component" value="Unassembled WGS sequence"/>
</dbReference>
<reference evidence="1 2" key="1">
    <citation type="submission" date="2016-10" db="EMBL/GenBank/DDBJ databases">
        <title>Evaluation of Human, Veterinary and Environmental Mycobacterium chelonae Isolates by Core Genome Phylogenomic Analysis, Targeted Gene Comparison, and Anti-microbial Susceptibility Patterns: A Tale of Mistaken Identities.</title>
        <authorList>
            <person name="Fogelson S.B."/>
            <person name="Camus A.C."/>
            <person name="Lorenz W."/>
            <person name="Vasireddy R."/>
            <person name="Vasireddy S."/>
            <person name="Smith T."/>
            <person name="Brown-Elliott B.A."/>
            <person name="Wallace R.J.Jr."/>
            <person name="Hasan N.A."/>
            <person name="Reischl U."/>
            <person name="Sanchez S."/>
        </authorList>
    </citation>
    <scope>NUCLEOTIDE SEQUENCE [LARGE SCALE GENOMIC DNA]</scope>
    <source>
        <strain evidence="1 2">15515</strain>
    </source>
</reference>
<protein>
    <submittedName>
        <fullName evidence="1">Uncharacterized protein</fullName>
    </submittedName>
</protein>
<proteinExistence type="predicted"/>
<sequence length="242" mass="26453">MECDAHAAQDQRSGDDVLRAWLLPTGMPPLIEAPCLGVEGNPGTFIAQTKGHGWGSYPLDRLPADAVLLLPSAKKTAGCFGGMASPAPTSRIQRRTRIGPMTIGTSEPITLQCNGFDSRHENLYQRREIAMGTNYYAIDARAVLPAVGDPGLHIGKKSAGWNFLFRSHPDLDLTSVAKWRAYVAKPGHQVMNEYGEVVDVAEFFAMATSREGRAHTETRWDAGRFHRDHDAADAAFLSVEFC</sequence>
<name>A0A1S1LCF1_MYCCH</name>
<dbReference type="EMBL" id="MLIQ01000042">
    <property type="protein sequence ID" value="OHU47333.1"/>
    <property type="molecule type" value="Genomic_DNA"/>
</dbReference>
<evidence type="ECO:0000313" key="2">
    <source>
        <dbReference type="Proteomes" id="UP000180043"/>
    </source>
</evidence>
<organism evidence="1 2">
    <name type="scientific">Mycobacteroides chelonae</name>
    <name type="common">Mycobacterium chelonae</name>
    <dbReference type="NCBI Taxonomy" id="1774"/>
    <lineage>
        <taxon>Bacteria</taxon>
        <taxon>Bacillati</taxon>
        <taxon>Actinomycetota</taxon>
        <taxon>Actinomycetes</taxon>
        <taxon>Mycobacteriales</taxon>
        <taxon>Mycobacteriaceae</taxon>
        <taxon>Mycobacteroides</taxon>
    </lineage>
</organism>
<evidence type="ECO:0000313" key="1">
    <source>
        <dbReference type="EMBL" id="OHU47333.1"/>
    </source>
</evidence>
<gene>
    <name evidence="1" type="ORF">BKG82_27155</name>
</gene>
<dbReference type="RefSeq" id="WP_070947952.1">
    <property type="nucleotide sequence ID" value="NZ_MLIQ01000042.1"/>
</dbReference>
<comment type="caution">
    <text evidence="1">The sequence shown here is derived from an EMBL/GenBank/DDBJ whole genome shotgun (WGS) entry which is preliminary data.</text>
</comment>
<dbReference type="AlphaFoldDB" id="A0A1S1LCF1"/>